<comment type="similarity">
    <text evidence="1">Belongs to the short-chain dehydrogenases/reductases (SDR) family.</text>
</comment>
<dbReference type="Gene3D" id="3.40.50.720">
    <property type="entry name" value="NAD(P)-binding Rossmann-like Domain"/>
    <property type="match status" value="2"/>
</dbReference>
<dbReference type="Proteomes" id="UP001626537">
    <property type="component" value="Chromosome"/>
</dbReference>
<accession>A0ABZ0HZJ7</accession>
<dbReference type="Pfam" id="PF07993">
    <property type="entry name" value="NAD_binding_4"/>
    <property type="match status" value="1"/>
</dbReference>
<dbReference type="SMART" id="SM00822">
    <property type="entry name" value="PKS_KR"/>
    <property type="match status" value="1"/>
</dbReference>
<gene>
    <name evidence="4" type="ORF">R0135_10700</name>
</gene>
<evidence type="ECO:0000256" key="1">
    <source>
        <dbReference type="ARBA" id="ARBA00006484"/>
    </source>
</evidence>
<feature type="domain" description="Ketoreductase" evidence="3">
    <location>
        <begin position="394"/>
        <end position="570"/>
    </location>
</feature>
<dbReference type="SUPFAM" id="SSF51735">
    <property type="entry name" value="NAD(P)-binding Rossmann-fold domains"/>
    <property type="match status" value="2"/>
</dbReference>
<evidence type="ECO:0000313" key="5">
    <source>
        <dbReference type="Proteomes" id="UP001626537"/>
    </source>
</evidence>
<proteinExistence type="inferred from homology"/>
<dbReference type="InterPro" id="IPR036291">
    <property type="entry name" value="NAD(P)-bd_dom_sf"/>
</dbReference>
<dbReference type="PANTHER" id="PTHR44196">
    <property type="entry name" value="DEHYDROGENASE/REDUCTASE SDR FAMILY MEMBER 7B"/>
    <property type="match status" value="1"/>
</dbReference>
<sequence length="686" mass="74949">MNYFVTGGTGFIGRFLVPKLLDRGGKVFLLVRPGSLPKLEALRTLWGASAEQIVAVPGDLSKKRLGVKPAWIKQHAGKIDHFFHLAAIYDMEADAESQRVSNVNGTAQAIALAKALRAGCFHQVSSIAAAGLYEGTFTEDMFEEAGALDHPYFLTKHESEGLVRKETEMKWRIYRPGMVVGHSQTGEMDKIDGPYYFFGLLDNLSKVTPEGLPLVMNKAGLLNIVPVDFVVNAMDYLAHLDGQDYQCFFLTDPDGIRVGDLLKATMAVAHGPKLRSLNIGLLDKATKLAGAGISKLPSVKSLGEKAVARLGIPPQVVAYINYPTRFDSTKTQALLKPAGISCPPYESYAQVLWDYWRHFLRGDKDTVIREVDGLFNEFIGRPTLAVLRRKVKGQVVMVTGATSGIGKECALRLARAGATVLLVARTVEKLDETLKEIAAKGGDAQAYSCDVSSEKNCQKLVNDVLSDHGHVDILVNNAGRSIRRSVRHSYDRFHDFERTMELNYFGALRLILGFLPSMEEREHGHIINISSIGVLTSPPRFSAYVASKAALDAFSLCAAPEYAAQNVSFTTIHMPLVRTPMIAPTSLYKAFPTLSPEQARDLVIKAIISKPKRLSTGLGVTGAVAQATIPSVTEKFLSQAYALFPDSAAARGLSEEEAAAERANIPSNKLELAQKMFAQVMRGVHW</sequence>
<dbReference type="RefSeq" id="WP_407346837.1">
    <property type="nucleotide sequence ID" value="NZ_CP136864.1"/>
</dbReference>
<reference evidence="4 5" key="1">
    <citation type="submission" date="2023-10" db="EMBL/GenBank/DDBJ databases">
        <title>Two novel species belonging to the OM43/NOR5 clade.</title>
        <authorList>
            <person name="Park M."/>
        </authorList>
    </citation>
    <scope>NUCLEOTIDE SEQUENCE [LARGE SCALE GENOMIC DNA]</scope>
    <source>
        <strain evidence="4 5">IMCC43200</strain>
    </source>
</reference>
<dbReference type="PANTHER" id="PTHR44196:SF1">
    <property type="entry name" value="DEHYDROGENASE_REDUCTASE SDR FAMILY MEMBER 7B"/>
    <property type="match status" value="1"/>
</dbReference>
<dbReference type="EMBL" id="CP136864">
    <property type="protein sequence ID" value="WOJ92255.1"/>
    <property type="molecule type" value="Genomic_DNA"/>
</dbReference>
<organism evidence="4 5">
    <name type="scientific">Congregibacter variabilis</name>
    <dbReference type="NCBI Taxonomy" id="3081200"/>
    <lineage>
        <taxon>Bacteria</taxon>
        <taxon>Pseudomonadati</taxon>
        <taxon>Pseudomonadota</taxon>
        <taxon>Gammaproteobacteria</taxon>
        <taxon>Cellvibrionales</taxon>
        <taxon>Halieaceae</taxon>
        <taxon>Congregibacter</taxon>
    </lineage>
</organism>
<evidence type="ECO:0000259" key="3">
    <source>
        <dbReference type="SMART" id="SM00822"/>
    </source>
</evidence>
<protein>
    <submittedName>
        <fullName evidence="4">SDR family oxidoreductase</fullName>
    </submittedName>
</protein>
<dbReference type="NCBIfam" id="NF005539">
    <property type="entry name" value="PRK07201.1"/>
    <property type="match status" value="1"/>
</dbReference>
<dbReference type="CDD" id="cd05233">
    <property type="entry name" value="SDR_c"/>
    <property type="match status" value="1"/>
</dbReference>
<dbReference type="InterPro" id="IPR057326">
    <property type="entry name" value="KR_dom"/>
</dbReference>
<dbReference type="InterPro" id="IPR002347">
    <property type="entry name" value="SDR_fam"/>
</dbReference>
<dbReference type="PROSITE" id="PS00061">
    <property type="entry name" value="ADH_SHORT"/>
    <property type="match status" value="1"/>
</dbReference>
<evidence type="ECO:0000256" key="2">
    <source>
        <dbReference type="ARBA" id="ARBA00023002"/>
    </source>
</evidence>
<dbReference type="InterPro" id="IPR020904">
    <property type="entry name" value="Sc_DH/Rdtase_CS"/>
</dbReference>
<dbReference type="Pfam" id="PF00106">
    <property type="entry name" value="adh_short"/>
    <property type="match status" value="1"/>
</dbReference>
<dbReference type="PRINTS" id="PR00080">
    <property type="entry name" value="SDRFAMILY"/>
</dbReference>
<evidence type="ECO:0000313" key="4">
    <source>
        <dbReference type="EMBL" id="WOJ92255.1"/>
    </source>
</evidence>
<dbReference type="CDD" id="cd05263">
    <property type="entry name" value="MupV_like_SDR_e"/>
    <property type="match status" value="1"/>
</dbReference>
<keyword evidence="5" id="KW-1185">Reference proteome</keyword>
<dbReference type="PRINTS" id="PR00081">
    <property type="entry name" value="GDHRDH"/>
</dbReference>
<keyword evidence="2" id="KW-0560">Oxidoreductase</keyword>
<name>A0ABZ0HZJ7_9GAMM</name>
<dbReference type="InterPro" id="IPR057313">
    <property type="entry name" value="Maqu_2507-like"/>
</dbReference>
<dbReference type="InterPro" id="IPR013120">
    <property type="entry name" value="FAR_NAD-bd"/>
</dbReference>